<comment type="similarity">
    <text evidence="1">Belongs to the glycosyl hydrolase 13 family.</text>
</comment>
<dbReference type="Gene3D" id="3.90.400.10">
    <property type="entry name" value="Oligo-1,6-glucosidase, Domain 2"/>
    <property type="match status" value="1"/>
</dbReference>
<keyword evidence="7" id="KW-1185">Reference proteome</keyword>
<dbReference type="SMART" id="SM00642">
    <property type="entry name" value="Aamy"/>
    <property type="match status" value="1"/>
</dbReference>
<dbReference type="PANTHER" id="PTHR10357">
    <property type="entry name" value="ALPHA-AMYLASE FAMILY MEMBER"/>
    <property type="match status" value="1"/>
</dbReference>
<comment type="caution">
    <text evidence="6">The sequence shown here is derived from an EMBL/GenBank/DDBJ whole genome shotgun (WGS) entry which is preliminary data.</text>
</comment>
<evidence type="ECO:0000259" key="5">
    <source>
        <dbReference type="SMART" id="SM00642"/>
    </source>
</evidence>
<evidence type="ECO:0000313" key="7">
    <source>
        <dbReference type="Proteomes" id="UP000777438"/>
    </source>
</evidence>
<evidence type="ECO:0000256" key="4">
    <source>
        <dbReference type="ARBA" id="ARBA00026248"/>
    </source>
</evidence>
<reference evidence="6 7" key="1">
    <citation type="journal article" date="2021" name="Nat. Commun.">
        <title>Genetic determinants of endophytism in the Arabidopsis root mycobiome.</title>
        <authorList>
            <person name="Mesny F."/>
            <person name="Miyauchi S."/>
            <person name="Thiergart T."/>
            <person name="Pickel B."/>
            <person name="Atanasova L."/>
            <person name="Karlsson M."/>
            <person name="Huettel B."/>
            <person name="Barry K.W."/>
            <person name="Haridas S."/>
            <person name="Chen C."/>
            <person name="Bauer D."/>
            <person name="Andreopoulos W."/>
            <person name="Pangilinan J."/>
            <person name="LaButti K."/>
            <person name="Riley R."/>
            <person name="Lipzen A."/>
            <person name="Clum A."/>
            <person name="Drula E."/>
            <person name="Henrissat B."/>
            <person name="Kohler A."/>
            <person name="Grigoriev I.V."/>
            <person name="Martin F.M."/>
            <person name="Hacquard S."/>
        </authorList>
    </citation>
    <scope>NUCLEOTIDE SEQUENCE [LARGE SCALE GENOMIC DNA]</scope>
    <source>
        <strain evidence="6 7">MPI-CAGE-CH-0241</strain>
    </source>
</reference>
<dbReference type="EMBL" id="JAGPYM010000002">
    <property type="protein sequence ID" value="KAH6898979.1"/>
    <property type="molecule type" value="Genomic_DNA"/>
</dbReference>
<evidence type="ECO:0000313" key="6">
    <source>
        <dbReference type="EMBL" id="KAH6898979.1"/>
    </source>
</evidence>
<dbReference type="InterPro" id="IPR013780">
    <property type="entry name" value="Glyco_hydro_b"/>
</dbReference>
<dbReference type="Proteomes" id="UP000777438">
    <property type="component" value="Unassembled WGS sequence"/>
</dbReference>
<keyword evidence="3" id="KW-0326">Glycosidase</keyword>
<dbReference type="InterPro" id="IPR017853">
    <property type="entry name" value="GH"/>
</dbReference>
<dbReference type="InterPro" id="IPR045857">
    <property type="entry name" value="O16G_dom_2"/>
</dbReference>
<dbReference type="InterPro" id="IPR032091">
    <property type="entry name" value="Malt_amylase-like_C"/>
</dbReference>
<accession>A0A9P8WHE4</accession>
<sequence length="571" mass="65617">MSAPAKQYRAWWKESSVYQVYPASFQDSTGSGTGDLKGIISRVDYLKDLGVDIVWLSPIFKSPQIDMGYDISDYETIHPPYGDVNDVDVLKDKLHERGMKLVLDLVMNHTSDQHEWFKESRKSKDNPYRDWYVWKPPKYDAAGNRQPPNNWHGHFQGSAWDYDEATDEYYLHLFCKEQPDLNWENPAVRDKVHEVMRFWLDRGIDGFRMDVINFVSKDLAFPDSNKPVLAGAEYYACGPRLHEYLKEIGDILKEYDAFSVGEMPCVHDGKEVIGAVAADRGELSMIFHFELMDIDHAPPRGKFSPGPWQLSKLKSITNKWQRFMIDNNGWNALYLENHDQPRAVTRFAHDIPEHRVASAKLIAIFLVFQSGTPFIYQGQEIGMTNVPEDWGMEEYKDIDCLEHWKLFKDTADVATLESLKREYQLKSRDNARTPMQWDATPNAGFTTGTTPWMRVNDNYSEINAESQINDPDSVFRCYRTVLDARKVHKDIFVYGDFEVVDENNDKVFAYKRTADNGESALVVCNFAAEPVEWKMPGKAKEVLVSPAGKTVKDFHAEVIQLAPCESLAVLL</sequence>
<dbReference type="FunFam" id="3.20.20.80:FF:000064">
    <property type="entry name" value="Oligo-1,6-glucosidase"/>
    <property type="match status" value="1"/>
</dbReference>
<dbReference type="CDD" id="cd11333">
    <property type="entry name" value="AmyAc_SI_OligoGlu_DGase"/>
    <property type="match status" value="1"/>
</dbReference>
<dbReference type="GO" id="GO:0004575">
    <property type="term" value="F:sucrose alpha-glucosidase activity"/>
    <property type="evidence" value="ECO:0007669"/>
    <property type="project" value="TreeGrafter"/>
</dbReference>
<feature type="domain" description="Glycosyl hydrolase family 13 catalytic" evidence="5">
    <location>
        <begin position="19"/>
        <end position="432"/>
    </location>
</feature>
<dbReference type="OrthoDB" id="204980at2759"/>
<dbReference type="GO" id="GO:0005987">
    <property type="term" value="P:sucrose catabolic process"/>
    <property type="evidence" value="ECO:0007669"/>
    <property type="project" value="TreeGrafter"/>
</dbReference>
<dbReference type="PANTHER" id="PTHR10357:SF232">
    <property type="entry name" value="GLYCOSYL HYDROLASE FAMILY 13 CATALYTIC DOMAIN-CONTAINING PROTEIN"/>
    <property type="match status" value="1"/>
</dbReference>
<keyword evidence="4" id="KW-0462">Maltose metabolism</keyword>
<name>A0A9P8WHE4_9HYPO</name>
<evidence type="ECO:0000256" key="3">
    <source>
        <dbReference type="ARBA" id="ARBA00023295"/>
    </source>
</evidence>
<dbReference type="GO" id="GO:0033934">
    <property type="term" value="F:glucan 1,4-alpha-maltotriohydrolase activity"/>
    <property type="evidence" value="ECO:0007669"/>
    <property type="project" value="TreeGrafter"/>
</dbReference>
<dbReference type="SUPFAM" id="SSF51445">
    <property type="entry name" value="(Trans)glycosidases"/>
    <property type="match status" value="1"/>
</dbReference>
<keyword evidence="2 6" id="KW-0378">Hydrolase</keyword>
<evidence type="ECO:0000256" key="1">
    <source>
        <dbReference type="ARBA" id="ARBA00008061"/>
    </source>
</evidence>
<dbReference type="Gene3D" id="3.20.20.80">
    <property type="entry name" value="Glycosidases"/>
    <property type="match status" value="1"/>
</dbReference>
<evidence type="ECO:0000256" key="2">
    <source>
        <dbReference type="ARBA" id="ARBA00022801"/>
    </source>
</evidence>
<gene>
    <name evidence="6" type="ORF">B0T10DRAFT_395122</name>
</gene>
<protein>
    <submittedName>
        <fullName evidence="6">Family 13 glycoside hydrolase</fullName>
    </submittedName>
</protein>
<dbReference type="SUPFAM" id="SSF51011">
    <property type="entry name" value="Glycosyl hydrolase domain"/>
    <property type="match status" value="1"/>
</dbReference>
<organism evidence="6 7">
    <name type="scientific">Thelonectria olida</name>
    <dbReference type="NCBI Taxonomy" id="1576542"/>
    <lineage>
        <taxon>Eukaryota</taxon>
        <taxon>Fungi</taxon>
        <taxon>Dikarya</taxon>
        <taxon>Ascomycota</taxon>
        <taxon>Pezizomycotina</taxon>
        <taxon>Sordariomycetes</taxon>
        <taxon>Hypocreomycetidae</taxon>
        <taxon>Hypocreales</taxon>
        <taxon>Nectriaceae</taxon>
        <taxon>Thelonectria</taxon>
    </lineage>
</organism>
<dbReference type="GO" id="GO:0004556">
    <property type="term" value="F:alpha-amylase activity"/>
    <property type="evidence" value="ECO:0007669"/>
    <property type="project" value="TreeGrafter"/>
</dbReference>
<dbReference type="InterPro" id="IPR006047">
    <property type="entry name" value="GH13_cat_dom"/>
</dbReference>
<dbReference type="AlphaFoldDB" id="A0A9P8WHE4"/>
<dbReference type="NCBIfam" id="NF008183">
    <property type="entry name" value="PRK10933.1"/>
    <property type="match status" value="1"/>
</dbReference>
<dbReference type="GO" id="GO:0000025">
    <property type="term" value="P:maltose catabolic process"/>
    <property type="evidence" value="ECO:0007669"/>
    <property type="project" value="TreeGrafter"/>
</dbReference>
<dbReference type="Pfam" id="PF00128">
    <property type="entry name" value="Alpha-amylase"/>
    <property type="match status" value="1"/>
</dbReference>
<dbReference type="GO" id="GO:0004574">
    <property type="term" value="F:oligo-1,6-glucosidase activity"/>
    <property type="evidence" value="ECO:0007669"/>
    <property type="project" value="TreeGrafter"/>
</dbReference>
<dbReference type="Pfam" id="PF16657">
    <property type="entry name" value="Malt_amylase_C"/>
    <property type="match status" value="1"/>
</dbReference>
<dbReference type="Gene3D" id="2.60.40.1180">
    <property type="entry name" value="Golgi alpha-mannosidase II"/>
    <property type="match status" value="1"/>
</dbReference>
<dbReference type="FunFam" id="3.90.400.10:FF:000003">
    <property type="entry name" value="Probable alpha-glucosidase (Maltase)"/>
    <property type="match status" value="1"/>
</dbReference>
<proteinExistence type="inferred from homology"/>